<dbReference type="EMBL" id="JQ809691">
    <property type="protein sequence ID" value="AFM75032.1"/>
    <property type="molecule type" value="Genomic_DNA"/>
</dbReference>
<dbReference type="EMBL" id="DQ534537">
    <property type="protein sequence ID" value="ABG22853.1"/>
    <property type="molecule type" value="Genomic_DNA"/>
</dbReference>
<reference evidence="22" key="9">
    <citation type="submission" date="2020-07" db="EMBL/GenBank/DDBJ databases">
        <title>Distinct polymorphisms in a single herpesvirus gene are capable of enhancing virulence and mediate vaccinal resistance.</title>
        <authorList>
            <person name="Conradie A.M."/>
            <person name="Bertzbach L.D."/>
            <person name="Trimpert J."/>
            <person name="Patria J.N."/>
            <person name="Murata S."/>
            <person name="Parcells M.S."/>
            <person name="Kaufer B.B."/>
        </authorList>
    </citation>
    <scope>NUCLEOTIDE SEQUENCE</scope>
</reference>
<dbReference type="EMBL" id="DQ534539">
    <property type="protein sequence ID" value="ABG22915.1"/>
    <property type="molecule type" value="Genomic_DNA"/>
</dbReference>
<gene>
    <name evidence="1" type="ORF">MDV005.6</name>
    <name evidence="2" type="ORF">MDV075.9</name>
</gene>
<dbReference type="EMBL" id="EF523390">
    <property type="protein sequence ID" value="ABR13167.1"/>
    <property type="molecule type" value="Genomic_DNA"/>
</dbReference>
<dbReference type="EMBL" id="DQ534542">
    <property type="protein sequence ID" value="ABG23006.1"/>
    <property type="molecule type" value="Genomic_DNA"/>
</dbReference>
<evidence type="ECO:0000313" key="10">
    <source>
        <dbReference type="EMBL" id="ABG22853.1"/>
    </source>
</evidence>
<evidence type="ECO:0000313" key="25">
    <source>
        <dbReference type="Proteomes" id="UP000133397"/>
    </source>
</evidence>
<proteinExistence type="predicted"/>
<dbReference type="Proteomes" id="UP000149312">
    <property type="component" value="Segment"/>
</dbReference>
<evidence type="ECO:0000313" key="23">
    <source>
        <dbReference type="EMBL" id="QOT14707.1"/>
    </source>
</evidence>
<reference evidence="2 29" key="2">
    <citation type="journal article" date="2007" name="J. Gen. Virol.">
        <title>Comparative full-length sequence analysis of oncogenic and vaccine (Rispens) strains of Marek's disease virus.</title>
        <authorList>
            <person name="Spatz S.J."/>
            <person name="Petherbridge L."/>
            <person name="Zhao Y."/>
            <person name="Nair V."/>
        </authorList>
    </citation>
    <scope>NUCLEOTIDE SEQUENCE [LARGE SCALE GENOMIC DNA]</scope>
    <source>
        <strain evidence="2">CVI988</strain>
    </source>
</reference>
<dbReference type="EMBL" id="DQ534530">
    <property type="protein sequence ID" value="ABG22636.1"/>
    <property type="molecule type" value="Genomic_DNA"/>
</dbReference>
<dbReference type="EMBL" id="JQ809692">
    <property type="protein sequence ID" value="AFM75109.1"/>
    <property type="molecule type" value="Genomic_DNA"/>
</dbReference>
<dbReference type="EMBL" id="JQ314003">
    <property type="protein sequence ID" value="AEZ51629.1"/>
    <property type="molecule type" value="Genomic_DNA"/>
</dbReference>
<evidence type="ECO:0000313" key="30">
    <source>
        <dbReference type="Proteomes" id="UP000180864"/>
    </source>
</evidence>
<dbReference type="Proteomes" id="UP000180974">
    <property type="component" value="Segment"/>
</dbReference>
<evidence type="ECO:0000313" key="17">
    <source>
        <dbReference type="EMBL" id="ACF94866.1"/>
    </source>
</evidence>
<evidence type="ECO:0000313" key="11">
    <source>
        <dbReference type="EMBL" id="ABG22884.1"/>
    </source>
</evidence>
<dbReference type="EMBL" id="MT994392">
    <property type="protein sequence ID" value="QOT14980.1"/>
    <property type="molecule type" value="Genomic_DNA"/>
</dbReference>
<evidence type="ECO:0000313" key="8">
    <source>
        <dbReference type="EMBL" id="ABG22791.1"/>
    </source>
</evidence>
<reference evidence="17 27" key="1">
    <citation type="journal article" date="2007" name="Arch. Virol.">
        <title>Sequence determination of variable regions within the genomes of gallid herpesvirus-2 pathotypes.</title>
        <authorList>
            <person name="Spatz S.J."/>
            <person name="Silva R.F."/>
        </authorList>
    </citation>
    <scope>NUCLEOTIDE SEQUENCE [LARGE SCALE GENOMIC DNA]</scope>
    <source>
        <strain evidence="17">CU-2</strain>
    </source>
</reference>
<reference evidence="19 25" key="7">
    <citation type="journal article" date="2012" name="Virus Genes">
        <title>Genome sequence determination and analysis of a Chinese virulent strain, LMS, of Gallid herpesvirus type 2.</title>
        <authorList>
            <person name="Cheng Y."/>
            <person name="Cong F."/>
            <person name="Zhang Y.P."/>
            <person name="Li Z.J."/>
            <person name="Xu N.N."/>
            <person name="Hou G.Y."/>
            <person name="Liu C.J."/>
        </authorList>
    </citation>
    <scope>NUCLEOTIDE SEQUENCE [LARGE SCALE GENOMIC DNA]</scope>
    <source>
        <strain evidence="19">LMS</strain>
    </source>
</reference>
<dbReference type="EMBL" id="DQ530348">
    <property type="protein sequence ID" value="ABF72320.1"/>
    <property type="molecule type" value="Genomic_DNA"/>
</dbReference>
<reference evidence="23" key="11">
    <citation type="submission" date="2020-08" db="EMBL/GenBank/DDBJ databases">
        <title>Marek's disease virus requires both copies of the inverted repeat regions for efficient in vivo replication and pathogenesis.</title>
        <authorList>
            <person name="Conradie A.M."/>
            <person name="Kaufer B."/>
        </authorList>
    </citation>
    <scope>NUCLEOTIDE SEQUENCE</scope>
</reference>
<dbReference type="EMBL" id="MT797631">
    <property type="protein sequence ID" value="QOT14335.1"/>
    <property type="molecule type" value="Genomic_DNA"/>
</dbReference>
<evidence type="ECO:0000313" key="28">
    <source>
        <dbReference type="Proteomes" id="UP000143489"/>
    </source>
</evidence>
<dbReference type="EMBL" id="MT955328">
    <property type="protein sequence ID" value="QOT14839.1"/>
    <property type="molecule type" value="Genomic_DNA"/>
</dbReference>
<dbReference type="EMBL" id="JQ820250">
    <property type="protein sequence ID" value="AFM75290.1"/>
    <property type="molecule type" value="Genomic_DNA"/>
</dbReference>
<evidence type="ECO:0000313" key="21">
    <source>
        <dbReference type="EMBL" id="QOT13963.1"/>
    </source>
</evidence>
<dbReference type="EMBL" id="JQ806361">
    <property type="protein sequence ID" value="AFM74655.1"/>
    <property type="molecule type" value="Genomic_DNA"/>
</dbReference>
<evidence type="ECO:0000313" key="16">
    <source>
        <dbReference type="EMBL" id="ABR13052.1"/>
    </source>
</evidence>
<reference evidence="3" key="3">
    <citation type="journal article" date="2007" name="Virus Genes">
        <title>Polymorphisms in the repeat long regions of oncogenic and attenuated pathotypes of Marek's disease virus 1.</title>
        <authorList>
            <person name="Spatz S.J."/>
            <person name="Silva R.F."/>
        </authorList>
    </citation>
    <scope>NUCLEOTIDE SEQUENCE</scope>
    <source>
        <strain evidence="3">549a</strain>
        <strain evidence="4">571</strain>
        <strain evidence="5">584a</strain>
        <strain evidence="6">595</strain>
        <strain evidence="7">648a</strain>
        <strain evidence="8">686</strain>
        <strain evidence="10">CU-2</strain>
        <strain evidence="11">CVI988</strain>
        <strain evidence="9">CVI988-BP5</strain>
        <strain evidence="12">JM/102W</strain>
        <strain evidence="13">R2/23</strain>
        <strain evidence="14">RB1B</strain>
        <strain evidence="15">RM-1</strain>
    </source>
</reference>
<dbReference type="EMBL" id="MT813453">
    <property type="protein sequence ID" value="QOT14627.1"/>
    <property type="molecule type" value="Genomic_DNA"/>
</dbReference>
<evidence type="ECO:0000313" key="7">
    <source>
        <dbReference type="EMBL" id="ABG22760.1"/>
    </source>
</evidence>
<evidence type="ECO:0000313" key="4">
    <source>
        <dbReference type="EMBL" id="ABG22667.1"/>
    </source>
</evidence>
<dbReference type="EMBL" id="DQ534533">
    <property type="protein sequence ID" value="ABG22729.1"/>
    <property type="molecule type" value="Genomic_DNA"/>
</dbReference>
<evidence type="ECO:0000313" key="13">
    <source>
        <dbReference type="EMBL" id="ABG22946.1"/>
    </source>
</evidence>
<dbReference type="EMBL" id="JQ806362">
    <property type="protein sequence ID" value="AFM74842.1"/>
    <property type="molecule type" value="Genomic_DNA"/>
</dbReference>
<dbReference type="EMBL" id="DQ530348">
    <property type="protein sequence ID" value="ABF72210.1"/>
    <property type="molecule type" value="Genomic_DNA"/>
</dbReference>
<dbReference type="EMBL" id="GU354326">
    <property type="protein sequence ID" value="ADA83421.1"/>
    <property type="molecule type" value="Genomic_DNA"/>
</dbReference>
<dbReference type="Proteomes" id="UP000181580">
    <property type="component" value="Segment"/>
</dbReference>
<dbReference type="EMBL" id="DQ534531">
    <property type="protein sequence ID" value="ABG22667.1"/>
    <property type="molecule type" value="Genomic_DNA"/>
</dbReference>
<dbReference type="Proteomes" id="UP000181598">
    <property type="component" value="Segment"/>
</dbReference>
<evidence type="ECO:0000313" key="20">
    <source>
        <dbReference type="EMBL" id="AFM74545.1"/>
    </source>
</evidence>
<evidence type="ECO:0000313" key="27">
    <source>
        <dbReference type="Proteomes" id="UP000134498"/>
    </source>
</evidence>
<protein>
    <submittedName>
        <fullName evidence="2">Uncharacterized protein</fullName>
    </submittedName>
</protein>
<evidence type="ECO:0000313" key="3">
    <source>
        <dbReference type="EMBL" id="ABG22636.1"/>
    </source>
</evidence>
<dbReference type="EMBL" id="EF523390">
    <property type="protein sequence ID" value="ABR13052.1"/>
    <property type="molecule type" value="Genomic_DNA"/>
</dbReference>
<dbReference type="EMBL" id="JQ314003">
    <property type="protein sequence ID" value="AEZ51742.1"/>
    <property type="molecule type" value="Genomic_DNA"/>
</dbReference>
<reference evidence="17 27" key="5">
    <citation type="journal article" date="2008" name="Virus Genes">
        <title>Sequence determination of a mildly virulent strain (CU-2) of Gallid herpesvirus type 2 using 454 pyrosequencing.</title>
        <authorList>
            <person name="Spatz S.J."/>
            <person name="Rue C.A."/>
        </authorList>
    </citation>
    <scope>NUCLEOTIDE SEQUENCE [LARGE SCALE GENOMIC DNA]</scope>
    <source>
        <strain evidence="17">CU-2</strain>
    </source>
</reference>
<evidence type="ECO:0000313" key="24">
    <source>
        <dbReference type="EMBL" id="QOT14839.1"/>
    </source>
</evidence>
<evidence type="ECO:0000313" key="26">
    <source>
        <dbReference type="Proteomes" id="UP000134084"/>
    </source>
</evidence>
<dbReference type="EMBL" id="MT797630">
    <property type="protein sequence ID" value="QOT14149.1"/>
    <property type="molecule type" value="Genomic_DNA"/>
</dbReference>
<dbReference type="Proteomes" id="UP000143489">
    <property type="component" value="Segment"/>
</dbReference>
<evidence type="ECO:0000313" key="2">
    <source>
        <dbReference type="EMBL" id="ABF72320.1"/>
    </source>
</evidence>
<dbReference type="EMBL" id="MT797631">
    <property type="protein sequence ID" value="QOT14444.1"/>
    <property type="molecule type" value="Genomic_DNA"/>
</dbReference>
<evidence type="ECO:0000313" key="5">
    <source>
        <dbReference type="EMBL" id="ABG22698.1"/>
    </source>
</evidence>
<sequence>MRLKNIHTFKIIRKTKTMNVPATRPRSSRRPPYFRNRLQKRHIRSISANKDFETGFPCCRVRSYILCKQGSYPLCFRIIDNRLRSRFRGPSIGCKLYRNAPDLLCASPDTSAIADEEA</sequence>
<dbReference type="EMBL" id="JQ820250">
    <property type="protein sequence ID" value="AFM75400.1"/>
    <property type="molecule type" value="Genomic_DNA"/>
</dbReference>
<evidence type="ECO:0000313" key="18">
    <source>
        <dbReference type="EMBL" id="ADA83421.1"/>
    </source>
</evidence>
<dbReference type="Proteomes" id="UP000180864">
    <property type="component" value="Segment"/>
</dbReference>
<organism evidence="2 29">
    <name type="scientific">Gallid alphaherpesvirus 2</name>
    <dbReference type="NCBI Taxonomy" id="10390"/>
    <lineage>
        <taxon>Viruses</taxon>
        <taxon>Duplodnaviria</taxon>
        <taxon>Heunggongvirae</taxon>
        <taxon>Peploviricota</taxon>
        <taxon>Herviviricetes</taxon>
        <taxon>Herpesvirales</taxon>
        <taxon>Orthoherpesviridae</taxon>
        <taxon>Alphaherpesvirinae</taxon>
        <taxon>Mardivirus</taxon>
        <taxon>Mardivirus gallidalpha2</taxon>
    </lineage>
</organism>
<reference evidence="18" key="6">
    <citation type="submission" date="2009-12" db="EMBL/GenBank/DDBJ databases">
        <title>MDV China vaccine strain 814.</title>
        <authorList>
            <person name="Zhang F."/>
            <person name="Liu C."/>
            <person name="Zhang Y."/>
            <person name="Liu A."/>
            <person name="Yan F."/>
        </authorList>
    </citation>
    <scope>NUCLEOTIDE SEQUENCE</scope>
    <source>
        <strain evidence="18">814</strain>
    </source>
</reference>
<dbReference type="EMBL" id="DQ534534">
    <property type="protein sequence ID" value="ABG22760.1"/>
    <property type="molecule type" value="Genomic_DNA"/>
</dbReference>
<dbReference type="EMBL" id="DQ534541">
    <property type="protein sequence ID" value="ABG22976.1"/>
    <property type="molecule type" value="Genomic_DNA"/>
</dbReference>
<dbReference type="EMBL" id="DQ534535">
    <property type="protein sequence ID" value="ABG22791.1"/>
    <property type="molecule type" value="Genomic_DNA"/>
</dbReference>
<dbReference type="EMBL" id="JQ836662">
    <property type="protein sequence ID" value="AFM75578.1"/>
    <property type="molecule type" value="Genomic_DNA"/>
</dbReference>
<dbReference type="EMBL" id="JQ836662">
    <property type="protein sequence ID" value="AFM75469.1"/>
    <property type="molecule type" value="Genomic_DNA"/>
</dbReference>
<evidence type="ECO:0000313" key="19">
    <source>
        <dbReference type="EMBL" id="AEZ51629.1"/>
    </source>
</evidence>
<dbReference type="EMBL" id="EU499381">
    <property type="protein sequence ID" value="ACF94976.1"/>
    <property type="molecule type" value="Genomic_DNA"/>
</dbReference>
<dbReference type="EMBL" id="DQ534536">
    <property type="protein sequence ID" value="ABG22822.1"/>
    <property type="molecule type" value="Genomic_DNA"/>
</dbReference>
<evidence type="ECO:0000313" key="6">
    <source>
        <dbReference type="EMBL" id="ABG22729.1"/>
    </source>
</evidence>
<evidence type="ECO:0000313" key="29">
    <source>
        <dbReference type="Proteomes" id="UP000149312"/>
    </source>
</evidence>
<evidence type="ECO:0000313" key="12">
    <source>
        <dbReference type="EMBL" id="ABG22915.1"/>
    </source>
</evidence>
<dbReference type="EMBL" id="JQ806361">
    <property type="protein sequence ID" value="AFM74545.1"/>
    <property type="molecule type" value="Genomic_DNA"/>
</dbReference>
<evidence type="ECO:0000313" key="15">
    <source>
        <dbReference type="EMBL" id="ABG23006.1"/>
    </source>
</evidence>
<evidence type="ECO:0000313" key="1">
    <source>
        <dbReference type="EMBL" id="ABF72210.1"/>
    </source>
</evidence>
<dbReference type="Proteomes" id="UP000134498">
    <property type="component" value="Genome"/>
</dbReference>
<name>Q19B67_9ALPH</name>
<dbReference type="EMBL" id="JQ809691">
    <property type="protein sequence ID" value="AFM74922.1"/>
    <property type="molecule type" value="Genomic_DNA"/>
</dbReference>
<evidence type="ECO:0000313" key="22">
    <source>
        <dbReference type="EMBL" id="QOT14149.1"/>
    </source>
</evidence>
<dbReference type="EMBL" id="EU499381">
    <property type="protein sequence ID" value="ACF94866.1"/>
    <property type="molecule type" value="Genomic_DNA"/>
</dbReference>
<reference evidence="26 30" key="8">
    <citation type="journal article" date="2012" name="Virus Genes">
        <title>Dynamic equilibrium of Marek's disease genomes during in vitro serial passage.</title>
        <authorList>
            <person name="Spatz S.J."/>
            <person name="Volkening J.D."/>
            <person name="Gimeno I.M."/>
            <person name="Heidari M."/>
            <person name="Witter R.L."/>
        </authorList>
    </citation>
    <scope>NUCLEOTIDE SEQUENCE [LARGE SCALE GENOMIC DNA]</scope>
    <source>
        <strain evidence="20">648a</strain>
    </source>
</reference>
<accession>Q19B67</accession>
<dbReference type="EMBL" id="DQ534532">
    <property type="protein sequence ID" value="ABG22698.1"/>
    <property type="molecule type" value="Genomic_DNA"/>
</dbReference>
<dbReference type="EMBL" id="JQ809692">
    <property type="protein sequence ID" value="AFM75217.1"/>
    <property type="molecule type" value="Genomic_DNA"/>
</dbReference>
<dbReference type="Proteomes" id="UP000133397">
    <property type="component" value="Segment"/>
</dbReference>
<dbReference type="EMBL" id="MT797630">
    <property type="protein sequence ID" value="QOT14258.1"/>
    <property type="molecule type" value="Genomic_DNA"/>
</dbReference>
<dbReference type="Proteomes" id="UP000181470">
    <property type="component" value="Segment"/>
</dbReference>
<dbReference type="EMBL" id="MT797629">
    <property type="protein sequence ID" value="QOT14072.1"/>
    <property type="molecule type" value="Genomic_DNA"/>
</dbReference>
<evidence type="ECO:0000313" key="14">
    <source>
        <dbReference type="EMBL" id="ABG22976.1"/>
    </source>
</evidence>
<dbReference type="EMBL" id="MT797629">
    <property type="protein sequence ID" value="QOT13963.1"/>
    <property type="molecule type" value="Genomic_DNA"/>
</dbReference>
<dbReference type="EMBL" id="MT872313">
    <property type="protein sequence ID" value="QOT14707.1"/>
    <property type="molecule type" value="Genomic_DNA"/>
</dbReference>
<dbReference type="EMBL" id="MT813453">
    <property type="protein sequence ID" value="QOT14518.1"/>
    <property type="molecule type" value="Genomic_DNA"/>
</dbReference>
<dbReference type="Proteomes" id="UP000134084">
    <property type="component" value="Segment"/>
</dbReference>
<evidence type="ECO:0000313" key="9">
    <source>
        <dbReference type="EMBL" id="ABG22822.1"/>
    </source>
</evidence>
<reference evidence="21" key="10">
    <citation type="submission" date="2020-07" db="EMBL/GenBank/DDBJ databases">
        <title>Distinct polymorphisms in a single herpesvirus gene are capable of enhancing virulence and mediate vaccinal resistance.</title>
        <authorList>
            <person name="Conradie A.M."/>
            <person name="Bertzbach L.D."/>
            <person name="Trimpert J.D."/>
            <person name="Patria J.N."/>
            <person name="Murata S."/>
            <person name="Parcells M.S."/>
            <person name="Kaufer B.B."/>
        </authorList>
    </citation>
    <scope>NUCLEOTIDE SEQUENCE</scope>
</reference>
<dbReference type="EMBL" id="DQ534538">
    <property type="protein sequence ID" value="ABG22884.1"/>
    <property type="molecule type" value="Genomic_DNA"/>
</dbReference>
<dbReference type="EMBL" id="DQ534540">
    <property type="protein sequence ID" value="ABG22946.1"/>
    <property type="molecule type" value="Genomic_DNA"/>
</dbReference>
<reference evidence="24" key="12">
    <citation type="submission" date="2020-09" db="EMBL/GenBank/DDBJ databases">
        <title>Functional analysis of genomic repeat regions in Marek's disease virus replication and pathogenesis.</title>
        <authorList>
            <person name="Vychodil T."/>
            <person name="Conradie A.M."/>
            <person name="Trimpert J."/>
            <person name="Aswad A."/>
            <person name="Bertzbach L.D."/>
            <person name="Kaufer B."/>
        </authorList>
    </citation>
    <scope>NUCLEOTIDE SEQUENCE</scope>
</reference>
<reference evidence="16 28" key="4">
    <citation type="journal article" date="2007" name="Virus Genes">
        <title>Comparative sequence analysis of a highly oncogenic but horizontal spread-defective clone of Marek's disease virus.</title>
        <authorList>
            <person name="Spatz S.J."/>
            <person name="Zhao Y."/>
            <person name="Petherbridge L."/>
            <person name="Smith L.P."/>
            <person name="Baigent S.J."/>
            <person name="Nair V."/>
        </authorList>
    </citation>
    <scope>NUCLEOTIDE SEQUENCE [LARGE SCALE GENOMIC DNA]</scope>
    <source>
        <strain evidence="16">RB-1B</strain>
    </source>
</reference>
<dbReference type="EMBL" id="JQ806362">
    <property type="protein sequence ID" value="AFM74732.1"/>
    <property type="molecule type" value="Genomic_DNA"/>
</dbReference>